<dbReference type="InterPro" id="IPR050278">
    <property type="entry name" value="Serine_Prot_S9B/DPPIV"/>
</dbReference>
<evidence type="ECO:0000313" key="6">
    <source>
        <dbReference type="EMBL" id="CAG9784556.1"/>
    </source>
</evidence>
<dbReference type="Pfam" id="PF00326">
    <property type="entry name" value="Peptidase_S9"/>
    <property type="match status" value="1"/>
</dbReference>
<feature type="domain" description="Peptidase S9 prolyl oligopeptidase catalytic" evidence="4">
    <location>
        <begin position="540"/>
        <end position="740"/>
    </location>
</feature>
<sequence length="746" mass="84324">MLVALAVAQDEETLEPVTIEEFVSGQYATRNFNGSWISDHEFTYTIAGEPGIYAFNVELLNSTVLVSGELMEFLNTSNPVLSPDGRFILASSEEQKVYRYSTTAKFTMYEISTQNWFHVANHARLQLCIFGGDHALAYVLDNNLYYLPEDSTEAIAITDDGVVGVIYNGHTDWVYEEDVMYTGQATWFSPDGSYLAYASFDDTEVDAYSYYYYEDMTDPDDLYPELVDLKYPKVGHPNPTVKFRVVNLALTTSENIVQETLEAPLEHVTEDHILGGVIWPTTHEVAAHWLNRRQNYTVLRICHMLTNNCEEEIRSQPNGWVPTDLPIFSSDGSFHMQLRWSLPQASGYVWQHLVQTVRVGGEFYSTSVTPGEFTVNNYIGMDEENVAYYFTRTVTGSPWLSQVHRAGPTAACISCIITMPDGGPCTWATATLSHGGRYMSITCLSPNEPTATFLVDPLELEVLYTWENNIHVRERLQNKTRPQSIITTVPLESGHPASVRLLLPPGLDVNDTNTKYPLVYYVYSGPNTNTVFDTFTVGYHTVLTTNHDTVYLLADGRGAGLNGQDILYSLNNKLGTVEVEDHFVILRQVLDKYQFIDRSRVAIWGHSYGGYATLLTLVHDDDHMFQCGVSGAPVTSWIYYNTMYTERYMGRPTEEDNLAGYQAGDVTLLAEKLRGHDFYVMHGNADDNVHYQNAVKLYKALAELNIPFNQMSYPDEAHSLVGVNLHRYSTMNRYWQKCIGMPEAHM</sequence>
<dbReference type="Proteomes" id="UP001153714">
    <property type="component" value="Chromosome 12"/>
</dbReference>
<evidence type="ECO:0000259" key="4">
    <source>
        <dbReference type="Pfam" id="PF00326"/>
    </source>
</evidence>
<reference evidence="6" key="2">
    <citation type="submission" date="2022-10" db="EMBL/GenBank/DDBJ databases">
        <authorList>
            <consortium name="ENA_rothamsted_submissions"/>
            <consortium name="culmorum"/>
            <person name="King R."/>
        </authorList>
    </citation>
    <scope>NUCLEOTIDE SEQUENCE</scope>
</reference>
<dbReference type="Gene3D" id="2.140.10.30">
    <property type="entry name" value="Dipeptidylpeptidase IV, N-terminal domain"/>
    <property type="match status" value="1"/>
</dbReference>
<dbReference type="InterPro" id="IPR029058">
    <property type="entry name" value="AB_hydrolase_fold"/>
</dbReference>
<keyword evidence="2" id="KW-0325">Glycoprotein</keyword>
<name>A0A9N9W6U3_9NEOP</name>
<dbReference type="GO" id="GO:0005886">
    <property type="term" value="C:plasma membrane"/>
    <property type="evidence" value="ECO:0007669"/>
    <property type="project" value="TreeGrafter"/>
</dbReference>
<dbReference type="GO" id="GO:0008239">
    <property type="term" value="F:dipeptidyl-peptidase activity"/>
    <property type="evidence" value="ECO:0007669"/>
    <property type="project" value="TreeGrafter"/>
</dbReference>
<dbReference type="SUPFAM" id="SSF82171">
    <property type="entry name" value="DPP6 N-terminal domain-like"/>
    <property type="match status" value="1"/>
</dbReference>
<dbReference type="PANTHER" id="PTHR11731:SF154">
    <property type="entry name" value="VENOM DIPEPTIDYL PEPTIDASE 4-LIKE PROTEIN"/>
    <property type="match status" value="1"/>
</dbReference>
<evidence type="ECO:0000313" key="7">
    <source>
        <dbReference type="Proteomes" id="UP001153714"/>
    </source>
</evidence>
<comment type="similarity">
    <text evidence="1">Belongs to the peptidase S9B family. DPPIV subfamily.</text>
</comment>
<keyword evidence="7" id="KW-1185">Reference proteome</keyword>
<accession>A0A9N9W6U3</accession>
<dbReference type="GO" id="GO:0008236">
    <property type="term" value="F:serine-type peptidase activity"/>
    <property type="evidence" value="ECO:0007669"/>
    <property type="project" value="InterPro"/>
</dbReference>
<feature type="domain" description="Dipeptidylpeptidase IV N-terminal" evidence="5">
    <location>
        <begin position="82"/>
        <end position="449"/>
    </location>
</feature>
<dbReference type="Gene3D" id="3.40.50.1820">
    <property type="entry name" value="alpha/beta hydrolase"/>
    <property type="match status" value="1"/>
</dbReference>
<dbReference type="InterPro" id="IPR002469">
    <property type="entry name" value="Peptidase_S9B_N"/>
</dbReference>
<dbReference type="OrthoDB" id="16520at2759"/>
<dbReference type="InterPro" id="IPR001375">
    <property type="entry name" value="Peptidase_S9_cat"/>
</dbReference>
<dbReference type="Pfam" id="PF00930">
    <property type="entry name" value="DPPIV_N"/>
    <property type="match status" value="1"/>
</dbReference>
<dbReference type="GO" id="GO:0006508">
    <property type="term" value="P:proteolysis"/>
    <property type="evidence" value="ECO:0007669"/>
    <property type="project" value="InterPro"/>
</dbReference>
<dbReference type="FunFam" id="3.40.50.1820:FF:000003">
    <property type="entry name" value="Dipeptidyl peptidase 4"/>
    <property type="match status" value="1"/>
</dbReference>
<evidence type="ECO:0000256" key="3">
    <source>
        <dbReference type="ARBA" id="ARBA00072929"/>
    </source>
</evidence>
<dbReference type="AlphaFoldDB" id="A0A9N9W6U3"/>
<organism evidence="6 7">
    <name type="scientific">Diatraea saccharalis</name>
    <name type="common">sugarcane borer</name>
    <dbReference type="NCBI Taxonomy" id="40085"/>
    <lineage>
        <taxon>Eukaryota</taxon>
        <taxon>Metazoa</taxon>
        <taxon>Ecdysozoa</taxon>
        <taxon>Arthropoda</taxon>
        <taxon>Hexapoda</taxon>
        <taxon>Insecta</taxon>
        <taxon>Pterygota</taxon>
        <taxon>Neoptera</taxon>
        <taxon>Endopterygota</taxon>
        <taxon>Lepidoptera</taxon>
        <taxon>Glossata</taxon>
        <taxon>Ditrysia</taxon>
        <taxon>Pyraloidea</taxon>
        <taxon>Crambidae</taxon>
        <taxon>Crambinae</taxon>
        <taxon>Diatraea</taxon>
    </lineage>
</organism>
<dbReference type="EMBL" id="OU893343">
    <property type="protein sequence ID" value="CAG9784556.1"/>
    <property type="molecule type" value="Genomic_DNA"/>
</dbReference>
<proteinExistence type="inferred from homology"/>
<gene>
    <name evidence="6" type="ORF">DIATSA_LOCUS2644</name>
</gene>
<evidence type="ECO:0000256" key="2">
    <source>
        <dbReference type="ARBA" id="ARBA00023180"/>
    </source>
</evidence>
<dbReference type="SUPFAM" id="SSF53474">
    <property type="entry name" value="alpha/beta-Hydrolases"/>
    <property type="match status" value="1"/>
</dbReference>
<evidence type="ECO:0000259" key="5">
    <source>
        <dbReference type="Pfam" id="PF00930"/>
    </source>
</evidence>
<reference evidence="6" key="1">
    <citation type="submission" date="2021-12" db="EMBL/GenBank/DDBJ databases">
        <authorList>
            <person name="King R."/>
        </authorList>
    </citation>
    <scope>NUCLEOTIDE SEQUENCE</scope>
</reference>
<dbReference type="PANTHER" id="PTHR11731">
    <property type="entry name" value="PROTEASE FAMILY S9B,C DIPEPTIDYL-PEPTIDASE IV-RELATED"/>
    <property type="match status" value="1"/>
</dbReference>
<protein>
    <recommendedName>
        <fullName evidence="3">Venom dipeptidyl peptidase 4</fullName>
    </recommendedName>
</protein>
<evidence type="ECO:0000256" key="1">
    <source>
        <dbReference type="ARBA" id="ARBA00010036"/>
    </source>
</evidence>